<gene>
    <name evidence="2" type="ORF">FSP39_025452</name>
</gene>
<keyword evidence="1" id="KW-0812">Transmembrane</keyword>
<sequence>MSVLYNLTLRHVRTENYSVLRLSQCGPVNMINSSSSSSETDISLSSTRSKSRHFPKQTFNVGRHGRKCPNQASDWTLDHLCKIGIEFDDHSMDLDKFMTTLKTREIVVCNELDKIPQIGHSLLELTNKMWHFSYAFDKEKGNGILGAKQKTEEAIEEFEDIEDEMEKIFCSDSSRRKLYFSWRKNLLDFWWYYHTLLTRWSKPLQTEGKYNQLFTAFSKIFRLYPEVGGAYSESIIIGDMNVTGIPDIRFLTFADKVLKLMIVTKVKQYDAIRGEYNPDTFTYHNVSRKVLGQHGIELLLEARDSYFFPYVVGVLCIGTKIIFTSMYIEMDIYNEIVEEGTVQPPNKVNISYTRPYDYMDYSDRQALMEPMFWFGFVQSNAYKYKAM</sequence>
<dbReference type="Proteomes" id="UP001186944">
    <property type="component" value="Unassembled WGS sequence"/>
</dbReference>
<accession>A0AA88YL63</accession>
<dbReference type="EMBL" id="VSWD01000007">
    <property type="protein sequence ID" value="KAK3099034.1"/>
    <property type="molecule type" value="Genomic_DNA"/>
</dbReference>
<feature type="transmembrane region" description="Helical" evidence="1">
    <location>
        <begin position="307"/>
        <end position="328"/>
    </location>
</feature>
<keyword evidence="1" id="KW-1133">Transmembrane helix</keyword>
<organism evidence="2 3">
    <name type="scientific">Pinctada imbricata</name>
    <name type="common">Atlantic pearl-oyster</name>
    <name type="synonym">Pinctada martensii</name>
    <dbReference type="NCBI Taxonomy" id="66713"/>
    <lineage>
        <taxon>Eukaryota</taxon>
        <taxon>Metazoa</taxon>
        <taxon>Spiralia</taxon>
        <taxon>Lophotrochozoa</taxon>
        <taxon>Mollusca</taxon>
        <taxon>Bivalvia</taxon>
        <taxon>Autobranchia</taxon>
        <taxon>Pteriomorphia</taxon>
        <taxon>Pterioida</taxon>
        <taxon>Pterioidea</taxon>
        <taxon>Pteriidae</taxon>
        <taxon>Pinctada</taxon>
    </lineage>
</organism>
<evidence type="ECO:0000256" key="1">
    <source>
        <dbReference type="SAM" id="Phobius"/>
    </source>
</evidence>
<name>A0AA88YL63_PINIB</name>
<reference evidence="2" key="1">
    <citation type="submission" date="2019-08" db="EMBL/GenBank/DDBJ databases">
        <title>The improved chromosome-level genome for the pearl oyster Pinctada fucata martensii using PacBio sequencing and Hi-C.</title>
        <authorList>
            <person name="Zheng Z."/>
        </authorList>
    </citation>
    <scope>NUCLEOTIDE SEQUENCE</scope>
    <source>
        <strain evidence="2">ZZ-2019</strain>
        <tissue evidence="2">Adductor muscle</tissue>
    </source>
</reference>
<evidence type="ECO:0000313" key="2">
    <source>
        <dbReference type="EMBL" id="KAK3099034.1"/>
    </source>
</evidence>
<evidence type="ECO:0000313" key="3">
    <source>
        <dbReference type="Proteomes" id="UP001186944"/>
    </source>
</evidence>
<keyword evidence="3" id="KW-1185">Reference proteome</keyword>
<protein>
    <submittedName>
        <fullName evidence="2">Uncharacterized protein</fullName>
    </submittedName>
</protein>
<comment type="caution">
    <text evidence="2">The sequence shown here is derived from an EMBL/GenBank/DDBJ whole genome shotgun (WGS) entry which is preliminary data.</text>
</comment>
<proteinExistence type="predicted"/>
<keyword evidence="1" id="KW-0472">Membrane</keyword>
<dbReference type="AlphaFoldDB" id="A0AA88YL63"/>